<evidence type="ECO:0000313" key="2">
    <source>
        <dbReference type="EMBL" id="KAF8460344.1"/>
    </source>
</evidence>
<comment type="caution">
    <text evidence="2">The sequence shown here is derived from an EMBL/GenBank/DDBJ whole genome shotgun (WGS) entry which is preliminary data.</text>
</comment>
<protein>
    <submittedName>
        <fullName evidence="2">Uncharacterized protein</fullName>
    </submittedName>
</protein>
<reference evidence="2" key="1">
    <citation type="submission" date="2019-10" db="EMBL/GenBank/DDBJ databases">
        <authorList>
            <consortium name="DOE Joint Genome Institute"/>
            <person name="Kuo A."/>
            <person name="Miyauchi S."/>
            <person name="Kiss E."/>
            <person name="Drula E."/>
            <person name="Kohler A."/>
            <person name="Sanchez-Garcia M."/>
            <person name="Andreopoulos B."/>
            <person name="Barry K.W."/>
            <person name="Bonito G."/>
            <person name="Buee M."/>
            <person name="Carver A."/>
            <person name="Chen C."/>
            <person name="Cichocki N."/>
            <person name="Clum A."/>
            <person name="Culley D."/>
            <person name="Crous P.W."/>
            <person name="Fauchery L."/>
            <person name="Girlanda M."/>
            <person name="Hayes R."/>
            <person name="Keri Z."/>
            <person name="LaButti K."/>
            <person name="Lipzen A."/>
            <person name="Lombard V."/>
            <person name="Magnuson J."/>
            <person name="Maillard F."/>
            <person name="Morin E."/>
            <person name="Murat C."/>
            <person name="Nolan M."/>
            <person name="Ohm R."/>
            <person name="Pangilinan J."/>
            <person name="Pereira M."/>
            <person name="Perotto S."/>
            <person name="Peter M."/>
            <person name="Riley R."/>
            <person name="Sitrit Y."/>
            <person name="Stielow B."/>
            <person name="Szollosi G."/>
            <person name="Zifcakova L."/>
            <person name="Stursova M."/>
            <person name="Spatafora J.W."/>
            <person name="Tedersoo L."/>
            <person name="Vaario L.-M."/>
            <person name="Yamada A."/>
            <person name="Yan M."/>
            <person name="Wang P."/>
            <person name="Xu J."/>
            <person name="Bruns T."/>
            <person name="Baldrian P."/>
            <person name="Vilgalys R."/>
            <person name="Henrissat B."/>
            <person name="Grigoriev I.V."/>
            <person name="Hibbett D."/>
            <person name="Nagy L.G."/>
            <person name="Martin F.M."/>
        </authorList>
    </citation>
    <scope>NUCLEOTIDE SEQUENCE</scope>
    <source>
        <strain evidence="2">Prilba</strain>
    </source>
</reference>
<dbReference type="AlphaFoldDB" id="A0A9P5MMM5"/>
<feature type="region of interest" description="Disordered" evidence="1">
    <location>
        <begin position="72"/>
        <end position="111"/>
    </location>
</feature>
<dbReference type="EMBL" id="WHVB01000185">
    <property type="protein sequence ID" value="KAF8460344.1"/>
    <property type="molecule type" value="Genomic_DNA"/>
</dbReference>
<sequence length="111" mass="12413">MQPPLEPPSASMGVEVSGAVSGSEKMALMEKSDVKESIDVLRVRWFWKCDKPQACARKNKNIENVSRFRNGRVYPQSGATKPARGEQYARKGGEWGKDSQSYGYGVLDDWN</sequence>
<dbReference type="OrthoDB" id="3305810at2759"/>
<reference evidence="2" key="2">
    <citation type="journal article" date="2020" name="Nat. Commun.">
        <title>Large-scale genome sequencing of mycorrhizal fungi provides insights into the early evolution of symbiotic traits.</title>
        <authorList>
            <person name="Miyauchi S."/>
            <person name="Kiss E."/>
            <person name="Kuo A."/>
            <person name="Drula E."/>
            <person name="Kohler A."/>
            <person name="Sanchez-Garcia M."/>
            <person name="Morin E."/>
            <person name="Andreopoulos B."/>
            <person name="Barry K.W."/>
            <person name="Bonito G."/>
            <person name="Buee M."/>
            <person name="Carver A."/>
            <person name="Chen C."/>
            <person name="Cichocki N."/>
            <person name="Clum A."/>
            <person name="Culley D."/>
            <person name="Crous P.W."/>
            <person name="Fauchery L."/>
            <person name="Girlanda M."/>
            <person name="Hayes R.D."/>
            <person name="Keri Z."/>
            <person name="LaButti K."/>
            <person name="Lipzen A."/>
            <person name="Lombard V."/>
            <person name="Magnuson J."/>
            <person name="Maillard F."/>
            <person name="Murat C."/>
            <person name="Nolan M."/>
            <person name="Ohm R.A."/>
            <person name="Pangilinan J."/>
            <person name="Pereira M.F."/>
            <person name="Perotto S."/>
            <person name="Peter M."/>
            <person name="Pfister S."/>
            <person name="Riley R."/>
            <person name="Sitrit Y."/>
            <person name="Stielow J.B."/>
            <person name="Szollosi G."/>
            <person name="Zifcakova L."/>
            <person name="Stursova M."/>
            <person name="Spatafora J.W."/>
            <person name="Tedersoo L."/>
            <person name="Vaario L.M."/>
            <person name="Yamada A."/>
            <person name="Yan M."/>
            <person name="Wang P."/>
            <person name="Xu J."/>
            <person name="Bruns T."/>
            <person name="Baldrian P."/>
            <person name="Vilgalys R."/>
            <person name="Dunand C."/>
            <person name="Henrissat B."/>
            <person name="Grigoriev I.V."/>
            <person name="Hibbett D."/>
            <person name="Nagy L.G."/>
            <person name="Martin F.M."/>
        </authorList>
    </citation>
    <scope>NUCLEOTIDE SEQUENCE</scope>
    <source>
        <strain evidence="2">Prilba</strain>
    </source>
</reference>
<keyword evidence="3" id="KW-1185">Reference proteome</keyword>
<feature type="compositionally biased region" description="Basic and acidic residues" evidence="1">
    <location>
        <begin position="83"/>
        <end position="97"/>
    </location>
</feature>
<dbReference type="Proteomes" id="UP000759537">
    <property type="component" value="Unassembled WGS sequence"/>
</dbReference>
<gene>
    <name evidence="2" type="ORF">DFH94DRAFT_687208</name>
</gene>
<evidence type="ECO:0000256" key="1">
    <source>
        <dbReference type="SAM" id="MobiDB-lite"/>
    </source>
</evidence>
<evidence type="ECO:0000313" key="3">
    <source>
        <dbReference type="Proteomes" id="UP000759537"/>
    </source>
</evidence>
<name>A0A9P5MMM5_9AGAM</name>
<accession>A0A9P5MMM5</accession>
<proteinExistence type="predicted"/>
<organism evidence="2 3">
    <name type="scientific">Russula ochroleuca</name>
    <dbReference type="NCBI Taxonomy" id="152965"/>
    <lineage>
        <taxon>Eukaryota</taxon>
        <taxon>Fungi</taxon>
        <taxon>Dikarya</taxon>
        <taxon>Basidiomycota</taxon>
        <taxon>Agaricomycotina</taxon>
        <taxon>Agaricomycetes</taxon>
        <taxon>Russulales</taxon>
        <taxon>Russulaceae</taxon>
        <taxon>Russula</taxon>
    </lineage>
</organism>